<dbReference type="EMBL" id="AP019379">
    <property type="protein sequence ID" value="BBI01331.1"/>
    <property type="molecule type" value="Genomic_DNA"/>
</dbReference>
<keyword evidence="9" id="KW-0963">Cytoplasm</keyword>
<feature type="binding site" evidence="9">
    <location>
        <begin position="13"/>
        <end position="20"/>
    </location>
    <ligand>
        <name>ATP</name>
        <dbReference type="ChEBI" id="CHEBI:30616"/>
    </ligand>
</feature>
<dbReference type="SUPFAM" id="SSF52540">
    <property type="entry name" value="P-loop containing nucleoside triphosphate hydrolases"/>
    <property type="match status" value="1"/>
</dbReference>
<evidence type="ECO:0000256" key="9">
    <source>
        <dbReference type="HAMAP-Rule" id="MF_00328"/>
    </source>
</evidence>
<dbReference type="HAMAP" id="MF_00328">
    <property type="entry name" value="Guanylate_kinase"/>
    <property type="match status" value="1"/>
</dbReference>
<evidence type="ECO:0000313" key="11">
    <source>
        <dbReference type="EMBL" id="BBI01331.1"/>
    </source>
</evidence>
<keyword evidence="4 9" id="KW-0808">Transferase</keyword>
<dbReference type="NCBIfam" id="TIGR03263">
    <property type="entry name" value="guanyl_kin"/>
    <property type="match status" value="1"/>
</dbReference>
<evidence type="ECO:0000256" key="4">
    <source>
        <dbReference type="ARBA" id="ARBA00022679"/>
    </source>
</evidence>
<dbReference type="Pfam" id="PF00625">
    <property type="entry name" value="Guanylate_kin"/>
    <property type="match status" value="1"/>
</dbReference>
<dbReference type="FunFam" id="3.30.63.10:FF:000002">
    <property type="entry name" value="Guanylate kinase 1"/>
    <property type="match status" value="1"/>
</dbReference>
<dbReference type="InterPro" id="IPR017665">
    <property type="entry name" value="Guanylate_kinase"/>
</dbReference>
<dbReference type="PANTHER" id="PTHR23117:SF13">
    <property type="entry name" value="GUANYLATE KINASE"/>
    <property type="match status" value="1"/>
</dbReference>
<gene>
    <name evidence="9 11" type="primary">gmk</name>
    <name evidence="11" type="ORF">BUCNMO_327</name>
</gene>
<evidence type="ECO:0000256" key="8">
    <source>
        <dbReference type="ARBA" id="ARBA00030128"/>
    </source>
</evidence>
<comment type="similarity">
    <text evidence="1 9">Belongs to the guanylate kinase family.</text>
</comment>
<dbReference type="CDD" id="cd00071">
    <property type="entry name" value="GMPK"/>
    <property type="match status" value="1"/>
</dbReference>
<sequence>MLMSIGVCFIFSAPSGAGKSSLIQALLHEKFSYKIQLSVSYTTRQIRPGEIHNEHYYFVSKPKFKEMIKQKKFVEYAKVFNHYYGTSKNFILKRINSGIDVFLDIDWQGAKQIRKKFPNSKSIFILPPSKAELLNRLKIRAQDDSNVIVKRMKNVVYELIHFFDYDYLVINDKFKNTVNEIKKIINCEQFRLHYCRKKYILLIKNLINWKNNTC</sequence>
<dbReference type="PANTHER" id="PTHR23117">
    <property type="entry name" value="GUANYLATE KINASE-RELATED"/>
    <property type="match status" value="1"/>
</dbReference>
<dbReference type="Gene3D" id="3.40.50.300">
    <property type="entry name" value="P-loop containing nucleotide triphosphate hydrolases"/>
    <property type="match status" value="1"/>
</dbReference>
<dbReference type="GO" id="GO:0005524">
    <property type="term" value="F:ATP binding"/>
    <property type="evidence" value="ECO:0007669"/>
    <property type="project" value="UniProtKB-UniRule"/>
</dbReference>
<evidence type="ECO:0000256" key="7">
    <source>
        <dbReference type="ARBA" id="ARBA00022840"/>
    </source>
</evidence>
<evidence type="ECO:0000256" key="2">
    <source>
        <dbReference type="ARBA" id="ARBA00012961"/>
    </source>
</evidence>
<dbReference type="Gene3D" id="3.30.63.10">
    <property type="entry name" value="Guanylate Kinase phosphate binding domain"/>
    <property type="match status" value="1"/>
</dbReference>
<keyword evidence="7 9" id="KW-0067">ATP-binding</keyword>
<accession>A0A455TAE6</accession>
<keyword evidence="12" id="KW-1185">Reference proteome</keyword>
<protein>
    <recommendedName>
        <fullName evidence="3 9">Guanylate kinase</fullName>
        <ecNumber evidence="2 9">2.7.4.8</ecNumber>
    </recommendedName>
    <alternativeName>
        <fullName evidence="8 9">GMP kinase</fullName>
    </alternativeName>
</protein>
<dbReference type="AlphaFoldDB" id="A0A455TAE6"/>
<evidence type="ECO:0000256" key="1">
    <source>
        <dbReference type="ARBA" id="ARBA00005790"/>
    </source>
</evidence>
<dbReference type="PROSITE" id="PS50052">
    <property type="entry name" value="GUANYLATE_KINASE_2"/>
    <property type="match status" value="1"/>
</dbReference>
<keyword evidence="6 9" id="KW-0418">Kinase</keyword>
<proteinExistence type="inferred from homology"/>
<organism evidence="11 12">
    <name type="scientific">Buchnera aphidicola</name>
    <name type="common">Nipponaphis monzeni</name>
    <dbReference type="NCBI Taxonomy" id="2495405"/>
    <lineage>
        <taxon>Bacteria</taxon>
        <taxon>Pseudomonadati</taxon>
        <taxon>Pseudomonadota</taxon>
        <taxon>Gammaproteobacteria</taxon>
        <taxon>Enterobacterales</taxon>
        <taxon>Erwiniaceae</taxon>
        <taxon>Buchnera</taxon>
    </lineage>
</organism>
<reference evidence="11 12" key="1">
    <citation type="journal article" date="2019" name="Proc. Natl. Acad. Sci. U.S.A.">
        <title>Exaggeration and cooption of innate immunity for social defense.</title>
        <authorList>
            <person name="Kutsukake M."/>
            <person name="Moriyama M."/>
            <person name="Shigenobu S."/>
            <person name="Meng X.-Y."/>
            <person name="Nikoh N."/>
            <person name="Noda C."/>
            <person name="Kobayashi S."/>
            <person name="Fukatsu T."/>
        </authorList>
    </citation>
    <scope>NUCLEOTIDE SEQUENCE [LARGE SCALE GENOMIC DNA]</scope>
    <source>
        <strain evidence="11 12">Nmo</strain>
    </source>
</reference>
<name>A0A455TAE6_9GAMM</name>
<evidence type="ECO:0000256" key="3">
    <source>
        <dbReference type="ARBA" id="ARBA00016296"/>
    </source>
</evidence>
<comment type="function">
    <text evidence="9">Essential for recycling GMP and indirectly, cGMP.</text>
</comment>
<dbReference type="InterPro" id="IPR027417">
    <property type="entry name" value="P-loop_NTPase"/>
</dbReference>
<dbReference type="GO" id="GO:0004385">
    <property type="term" value="F:GMP kinase activity"/>
    <property type="evidence" value="ECO:0007669"/>
    <property type="project" value="UniProtKB-UniRule"/>
</dbReference>
<evidence type="ECO:0000256" key="6">
    <source>
        <dbReference type="ARBA" id="ARBA00022777"/>
    </source>
</evidence>
<comment type="catalytic activity">
    <reaction evidence="9">
        <text>GMP + ATP = GDP + ADP</text>
        <dbReference type="Rhea" id="RHEA:20780"/>
        <dbReference type="ChEBI" id="CHEBI:30616"/>
        <dbReference type="ChEBI" id="CHEBI:58115"/>
        <dbReference type="ChEBI" id="CHEBI:58189"/>
        <dbReference type="ChEBI" id="CHEBI:456216"/>
        <dbReference type="EC" id="2.7.4.8"/>
    </reaction>
</comment>
<dbReference type="SMART" id="SM00072">
    <property type="entry name" value="GuKc"/>
    <property type="match status" value="1"/>
</dbReference>
<dbReference type="InterPro" id="IPR008145">
    <property type="entry name" value="GK/Ca_channel_bsu"/>
</dbReference>
<comment type="subcellular location">
    <subcellularLocation>
        <location evidence="9">Cytoplasm</location>
    </subcellularLocation>
</comment>
<feature type="domain" description="Guanylate kinase-like" evidence="10">
    <location>
        <begin position="6"/>
        <end position="186"/>
    </location>
</feature>
<dbReference type="Proteomes" id="UP000317544">
    <property type="component" value="Chromosome"/>
</dbReference>
<evidence type="ECO:0000313" key="12">
    <source>
        <dbReference type="Proteomes" id="UP000317544"/>
    </source>
</evidence>
<evidence type="ECO:0000259" key="10">
    <source>
        <dbReference type="PROSITE" id="PS50052"/>
    </source>
</evidence>
<dbReference type="InterPro" id="IPR008144">
    <property type="entry name" value="Guanylate_kin-like_dom"/>
</dbReference>
<keyword evidence="5 9" id="KW-0547">Nucleotide-binding</keyword>
<dbReference type="EC" id="2.7.4.8" evidence="2 9"/>
<evidence type="ECO:0000256" key="5">
    <source>
        <dbReference type="ARBA" id="ARBA00022741"/>
    </source>
</evidence>
<dbReference type="GO" id="GO:0005829">
    <property type="term" value="C:cytosol"/>
    <property type="evidence" value="ECO:0007669"/>
    <property type="project" value="TreeGrafter"/>
</dbReference>